<reference evidence="6" key="1">
    <citation type="journal article" date="2011" name="Genome Res.">
        <title>Phylogeny-wide analysis of social amoeba genomes highlights ancient origins for complex intercellular communication.</title>
        <authorList>
            <person name="Heidel A.J."/>
            <person name="Lawal H.M."/>
            <person name="Felder M."/>
            <person name="Schilde C."/>
            <person name="Helps N.R."/>
            <person name="Tunggal B."/>
            <person name="Rivero F."/>
            <person name="John U."/>
            <person name="Schleicher M."/>
            <person name="Eichinger L."/>
            <person name="Platzer M."/>
            <person name="Noegel A.A."/>
            <person name="Schaap P."/>
            <person name="Gloeckner G."/>
        </authorList>
    </citation>
    <scope>NUCLEOTIDE SEQUENCE [LARGE SCALE GENOMIC DNA]</scope>
    <source>
        <strain evidence="6">SH3</strain>
    </source>
</reference>
<feature type="domain" description="ELYS-like" evidence="4">
    <location>
        <begin position="777"/>
        <end position="999"/>
    </location>
</feature>
<feature type="compositionally biased region" description="Basic and acidic residues" evidence="3">
    <location>
        <begin position="1644"/>
        <end position="1657"/>
    </location>
</feature>
<protein>
    <recommendedName>
        <fullName evidence="4">ELYS-like domain-containing protein</fullName>
    </recommendedName>
</protein>
<dbReference type="InterPro" id="IPR011047">
    <property type="entry name" value="Quinoprotein_ADH-like_sf"/>
</dbReference>
<dbReference type="SUPFAM" id="SSF50998">
    <property type="entry name" value="Quinoprotein alcohol dehydrogenase-like"/>
    <property type="match status" value="1"/>
</dbReference>
<feature type="region of interest" description="Disordered" evidence="3">
    <location>
        <begin position="1182"/>
        <end position="1322"/>
    </location>
</feature>
<organism evidence="5 6">
    <name type="scientific">Cavenderia fasciculata</name>
    <name type="common">Slime mold</name>
    <name type="synonym">Dictyostelium fasciculatum</name>
    <dbReference type="NCBI Taxonomy" id="261658"/>
    <lineage>
        <taxon>Eukaryota</taxon>
        <taxon>Amoebozoa</taxon>
        <taxon>Evosea</taxon>
        <taxon>Eumycetozoa</taxon>
        <taxon>Dictyostelia</taxon>
        <taxon>Acytosteliales</taxon>
        <taxon>Cavenderiaceae</taxon>
        <taxon>Cavenderia</taxon>
    </lineage>
</organism>
<keyword evidence="2" id="KW-0539">Nucleus</keyword>
<comment type="subcellular location">
    <subcellularLocation>
        <location evidence="1">Nucleus</location>
    </subcellularLocation>
</comment>
<name>F4PI24_CACFS</name>
<feature type="compositionally biased region" description="Acidic residues" evidence="3">
    <location>
        <begin position="1357"/>
        <end position="1382"/>
    </location>
</feature>
<dbReference type="OMA" id="SFIMGIW"/>
<feature type="compositionally biased region" description="Low complexity" evidence="3">
    <location>
        <begin position="1778"/>
        <end position="1787"/>
    </location>
</feature>
<evidence type="ECO:0000313" key="6">
    <source>
        <dbReference type="Proteomes" id="UP000007797"/>
    </source>
</evidence>
<feature type="region of interest" description="Disordered" evidence="3">
    <location>
        <begin position="8"/>
        <end position="52"/>
    </location>
</feature>
<feature type="compositionally biased region" description="Low complexity" evidence="3">
    <location>
        <begin position="238"/>
        <end position="258"/>
    </location>
</feature>
<feature type="compositionally biased region" description="Acidic residues" evidence="3">
    <location>
        <begin position="1712"/>
        <end position="1726"/>
    </location>
</feature>
<dbReference type="Proteomes" id="UP000007797">
    <property type="component" value="Unassembled WGS sequence"/>
</dbReference>
<dbReference type="GO" id="GO:0005634">
    <property type="term" value="C:nucleus"/>
    <property type="evidence" value="ECO:0007669"/>
    <property type="project" value="UniProtKB-SubCell"/>
</dbReference>
<gene>
    <name evidence="5" type="ORF">DFA_02754</name>
</gene>
<dbReference type="PANTHER" id="PTHR21583:SF8">
    <property type="entry name" value="PROTEIN ELYS"/>
    <property type="match status" value="1"/>
</dbReference>
<feature type="compositionally biased region" description="Acidic residues" evidence="3">
    <location>
        <begin position="1401"/>
        <end position="1416"/>
    </location>
</feature>
<sequence length="1787" mass="205508">MDFEHYNTIVELRPHPTTPSTTTPTKYNTSDNNNNNNTQQQQQQSVADKKHSKISSTISSDGKWCWYHHENQLFLYDSTTGRRLTTWCFVESNKELNILTVTELNIFNRIYLLCAVGVSHSQSHLKILDVQHAMTIRTITLPFAVSFIRQLVSADPISSDDCIGRFKCPVVIGAKGGQSLIVDIDFNPRDLSLASINRQYSIKAVDVKTYNGKTFWEGNKSSLYPCVLIGSGDGGAANNNNNNQSQSNNNNNNNNNNNISSLPSTDNHRFDYPYIVETDYVLHNRQDIKSQIKYIKLSGSGIYVTAITYIPSIQALAIGYNMGCFQLFSTHNGTLNLVYSSPYKEFEHRFPVTHFLFQELEDDMDSSSSYLWVGRGNLISNNCQVSIILYKLDFIKSSTSSMSVIKSIDILQSIENQQLNITSSFIGTIFKMDYFFKQNELVDNTPKSKSIFIYQTQDQQGYQRLEVKIFDLSRFEKFGKETGNPSKWLYQVQLNNNIQNNVMNCWIDKYSISRNIYNPFEDEMDAPLSLSHPSFDLYLLQEDSVKKVHYLNPQEHAVDAMAKNGTLTFSNPQPLFSKFIEHKIFSFPRSEPALQTNDFILFALDNNMFSLIIDYITNSTVTIDFNGKEKINYFLTNPKMVLDITWEFFENLESSINVADIFSVGQGEKATREKLQDRLEMVYVKMMDTFSIVDSLCERYKTENNTNEITSNLERMYKTILQSTQHLEVLKWALTNDLLTAPVQAQIDKVSALVSLKRSNNKQLLSTLGQEQENSPLFIDILFKRISKHDTYPPSSTIEFKKFLDLFKSSNKFTKLVQILFYLLLDLDTIERLPSNLLSSLQNTFCISPDDISFIQGIWGLDSANLYEDIQLSMNDSYRELNSSTKSKKYGYEILSRFYANGSHMNALFFMKSIGFDPKDIQQATLAMKILLSNDSSASLMEAIIFERNFRKKFNTLELDSIEKLLYLLFDFCTKKKKLDKLMEMPLDDIEDQCFVHYLYGINASKLVPIYMIRRGRIVEGCNVQRKLQRTDILQSATSSSSSSSSQLSPSDQLYSMFMDNFSSSIPSLQKNAITQEVPKSDNFYDFDIPDEPLSIRGANSNTNECNVPSFGYQPFIRDHPVPKLYNDSDDLKAQGDVGNFKGFTKIDRAAHIEPFNAEAFAQQHDDAFLKGKDIILDSSTMTDDHTMHDDDDSDNGDDDDDQDFEFSQSQETQTPKPVLLKSALKNAQSPSSKRRVQIQESKNIMYPIESKEDVIASTDEDTDDEDDYNDDDDERFDDADEDQDENLNYYQTQQHVDHDDDDDDEMAEEDSLYGKNSSSLSNIKSTIRSMMRDVNQQHQDDDDELRDSRIYQGMEFEQDIGMGEDEFEEVEELDEDGEEDNYPSTQQYLTKNRSRIRELDDNDQEVEEEEEDDETILAGMKKTGYIYQSDEEDYDFGEDSLDEYDLDDGYQIRQHVPMPMDGGTQDDPFEILSSDEEQEKEQPPPKPKASKHQATSKYSYDNDQDEDLSSDYSTSTSSGSPKQPFVSELPSSSPRQAQQQDDEQEQEQEEEEEEEEKEFNPFVQEIIETTSSKDNQSFDEFMQENQISFDDIATKDSPISSQPIQNILETQASSSTIDEEEEKEKEEVEEVEDEIIEEDDVDQEIKEEMEQEKPLEEIIDEEIIEEAAQEEDMQEEEQDEIEAEEEQEILDRIAQEEQEEEEEVQETKEVEEQEEEEEEKSEDDEVTKPLARRASRKAREQLSTISSATKKKKSKSAAKPSTTDKNKKKDKKKKKLVTNNNNNNNK</sequence>
<feature type="compositionally biased region" description="Polar residues" evidence="3">
    <location>
        <begin position="1383"/>
        <end position="1392"/>
    </location>
</feature>
<dbReference type="RefSeq" id="XP_004362362.1">
    <property type="nucleotide sequence ID" value="XM_004362305.1"/>
</dbReference>
<dbReference type="OrthoDB" id="20729at2759"/>
<feature type="compositionally biased region" description="Acidic residues" evidence="3">
    <location>
        <begin position="1190"/>
        <end position="1205"/>
    </location>
</feature>
<feature type="compositionally biased region" description="Acidic residues" evidence="3">
    <location>
        <begin position="1541"/>
        <end position="1558"/>
    </location>
</feature>
<feature type="region of interest" description="Disordered" evidence="3">
    <location>
        <begin position="1357"/>
        <end position="1787"/>
    </location>
</feature>
<feature type="region of interest" description="Disordered" evidence="3">
    <location>
        <begin position="237"/>
        <end position="265"/>
    </location>
</feature>
<feature type="compositionally biased region" description="Polar residues" evidence="3">
    <location>
        <begin position="1598"/>
        <end position="1617"/>
    </location>
</feature>
<dbReference type="InterPro" id="IPR025151">
    <property type="entry name" value="ELYS_dom"/>
</dbReference>
<evidence type="ECO:0000256" key="3">
    <source>
        <dbReference type="SAM" id="MobiDB-lite"/>
    </source>
</evidence>
<dbReference type="GeneID" id="14876908"/>
<evidence type="ECO:0000256" key="2">
    <source>
        <dbReference type="ARBA" id="ARBA00023242"/>
    </source>
</evidence>
<feature type="compositionally biased region" description="Acidic residues" evidence="3">
    <location>
        <begin position="1658"/>
        <end position="1689"/>
    </location>
</feature>
<feature type="compositionally biased region" description="Acidic residues" evidence="3">
    <location>
        <begin position="1618"/>
        <end position="1643"/>
    </location>
</feature>
<accession>F4PI24</accession>
<feature type="compositionally biased region" description="Acidic residues" evidence="3">
    <location>
        <begin position="1468"/>
        <end position="1480"/>
    </location>
</feature>
<feature type="compositionally biased region" description="Polar residues" evidence="3">
    <location>
        <begin position="1493"/>
        <end position="1502"/>
    </location>
</feature>
<feature type="compositionally biased region" description="Acidic residues" evidence="3">
    <location>
        <begin position="1430"/>
        <end position="1449"/>
    </location>
</feature>
<dbReference type="PANTHER" id="PTHR21583">
    <property type="entry name" value="ELYS PROTEIN"/>
    <property type="match status" value="1"/>
</dbReference>
<dbReference type="Pfam" id="PF13934">
    <property type="entry name" value="ELYS"/>
    <property type="match status" value="1"/>
</dbReference>
<evidence type="ECO:0000313" key="5">
    <source>
        <dbReference type="EMBL" id="EGG24511.1"/>
    </source>
</evidence>
<feature type="compositionally biased region" description="Low complexity" evidence="3">
    <location>
        <begin position="32"/>
        <end position="44"/>
    </location>
</feature>
<dbReference type="KEGG" id="dfa:DFA_02754"/>
<feature type="compositionally biased region" description="Acidic residues" evidence="3">
    <location>
        <begin position="1259"/>
        <end position="1286"/>
    </location>
</feature>
<dbReference type="EMBL" id="GL883006">
    <property type="protein sequence ID" value="EGG24511.1"/>
    <property type="molecule type" value="Genomic_DNA"/>
</dbReference>
<feature type="compositionally biased region" description="Low complexity" evidence="3">
    <location>
        <begin position="1511"/>
        <end position="1521"/>
    </location>
</feature>
<dbReference type="InterPro" id="IPR052620">
    <property type="entry name" value="ELYS/MEL-28_NucAsmblyFactor"/>
</dbReference>
<proteinExistence type="predicted"/>
<feature type="compositionally biased region" description="Acidic residues" evidence="3">
    <location>
        <begin position="1300"/>
        <end position="1312"/>
    </location>
</feature>
<feature type="compositionally biased region" description="Polar residues" evidence="3">
    <location>
        <begin position="1206"/>
        <end position="1216"/>
    </location>
</feature>
<keyword evidence="6" id="KW-1185">Reference proteome</keyword>
<evidence type="ECO:0000259" key="4">
    <source>
        <dbReference type="Pfam" id="PF13934"/>
    </source>
</evidence>
<evidence type="ECO:0000256" key="1">
    <source>
        <dbReference type="ARBA" id="ARBA00004123"/>
    </source>
</evidence>